<organism evidence="1 2">
    <name type="scientific">Dendrothele bispora (strain CBS 962.96)</name>
    <dbReference type="NCBI Taxonomy" id="1314807"/>
    <lineage>
        <taxon>Eukaryota</taxon>
        <taxon>Fungi</taxon>
        <taxon>Dikarya</taxon>
        <taxon>Basidiomycota</taxon>
        <taxon>Agaricomycotina</taxon>
        <taxon>Agaricomycetes</taxon>
        <taxon>Agaricomycetidae</taxon>
        <taxon>Agaricales</taxon>
        <taxon>Agaricales incertae sedis</taxon>
        <taxon>Dendrothele</taxon>
    </lineage>
</organism>
<gene>
    <name evidence="1" type="ORF">K435DRAFT_863878</name>
</gene>
<dbReference type="AlphaFoldDB" id="A0A4S8LNP2"/>
<dbReference type="EMBL" id="ML179321">
    <property type="protein sequence ID" value="THU90914.1"/>
    <property type="molecule type" value="Genomic_DNA"/>
</dbReference>
<dbReference type="OrthoDB" id="2019572at2759"/>
<accession>A0A4S8LNP2</accession>
<protein>
    <submittedName>
        <fullName evidence="1">Uncharacterized protein</fullName>
    </submittedName>
</protein>
<proteinExistence type="predicted"/>
<keyword evidence="2" id="KW-1185">Reference proteome</keyword>
<evidence type="ECO:0000313" key="1">
    <source>
        <dbReference type="EMBL" id="THU90914.1"/>
    </source>
</evidence>
<name>A0A4S8LNP2_DENBC</name>
<dbReference type="Proteomes" id="UP000297245">
    <property type="component" value="Unassembled WGS sequence"/>
</dbReference>
<sequence>MRSNFDEPQEIRPSLGNAIVIVFTSFEVDLKSFLEFKSVSRHNVEDGTVIILGGCTNGGLVNDAGQNIPTYEFFRSRGNAVHSSILDRSLPVNFLTWLLPSGKLLIQSNWNTVLLDYHTNEEIPLDSIPDALDYDHNVFKFTLLPGPDFLATVTSGS</sequence>
<evidence type="ECO:0000313" key="2">
    <source>
        <dbReference type="Proteomes" id="UP000297245"/>
    </source>
</evidence>
<reference evidence="1 2" key="1">
    <citation type="journal article" date="2019" name="Nat. Ecol. Evol.">
        <title>Megaphylogeny resolves global patterns of mushroom evolution.</title>
        <authorList>
            <person name="Varga T."/>
            <person name="Krizsan K."/>
            <person name="Foldi C."/>
            <person name="Dima B."/>
            <person name="Sanchez-Garcia M."/>
            <person name="Sanchez-Ramirez S."/>
            <person name="Szollosi G.J."/>
            <person name="Szarkandi J.G."/>
            <person name="Papp V."/>
            <person name="Albert L."/>
            <person name="Andreopoulos W."/>
            <person name="Angelini C."/>
            <person name="Antonin V."/>
            <person name="Barry K.W."/>
            <person name="Bougher N.L."/>
            <person name="Buchanan P."/>
            <person name="Buyck B."/>
            <person name="Bense V."/>
            <person name="Catcheside P."/>
            <person name="Chovatia M."/>
            <person name="Cooper J."/>
            <person name="Damon W."/>
            <person name="Desjardin D."/>
            <person name="Finy P."/>
            <person name="Geml J."/>
            <person name="Haridas S."/>
            <person name="Hughes K."/>
            <person name="Justo A."/>
            <person name="Karasinski D."/>
            <person name="Kautmanova I."/>
            <person name="Kiss B."/>
            <person name="Kocsube S."/>
            <person name="Kotiranta H."/>
            <person name="LaButti K.M."/>
            <person name="Lechner B.E."/>
            <person name="Liimatainen K."/>
            <person name="Lipzen A."/>
            <person name="Lukacs Z."/>
            <person name="Mihaltcheva S."/>
            <person name="Morgado L.N."/>
            <person name="Niskanen T."/>
            <person name="Noordeloos M.E."/>
            <person name="Ohm R.A."/>
            <person name="Ortiz-Santana B."/>
            <person name="Ovrebo C."/>
            <person name="Racz N."/>
            <person name="Riley R."/>
            <person name="Savchenko A."/>
            <person name="Shiryaev A."/>
            <person name="Soop K."/>
            <person name="Spirin V."/>
            <person name="Szebenyi C."/>
            <person name="Tomsovsky M."/>
            <person name="Tulloss R.E."/>
            <person name="Uehling J."/>
            <person name="Grigoriev I.V."/>
            <person name="Vagvolgyi C."/>
            <person name="Papp T."/>
            <person name="Martin F.M."/>
            <person name="Miettinen O."/>
            <person name="Hibbett D.S."/>
            <person name="Nagy L.G."/>
        </authorList>
    </citation>
    <scope>NUCLEOTIDE SEQUENCE [LARGE SCALE GENOMIC DNA]</scope>
    <source>
        <strain evidence="1 2">CBS 962.96</strain>
    </source>
</reference>